<feature type="compositionally biased region" description="Low complexity" evidence="16">
    <location>
        <begin position="397"/>
        <end position="411"/>
    </location>
</feature>
<dbReference type="GO" id="GO:0031593">
    <property type="term" value="F:polyubiquitin modification-dependent protein binding"/>
    <property type="evidence" value="ECO:0007669"/>
    <property type="project" value="TreeGrafter"/>
</dbReference>
<evidence type="ECO:0000256" key="9">
    <source>
        <dbReference type="ARBA" id="ARBA00022801"/>
    </source>
</evidence>
<evidence type="ECO:0000256" key="4">
    <source>
        <dbReference type="ARBA" id="ARBA00022454"/>
    </source>
</evidence>
<dbReference type="GO" id="GO:0003697">
    <property type="term" value="F:single-stranded DNA binding"/>
    <property type="evidence" value="ECO:0007669"/>
    <property type="project" value="InterPro"/>
</dbReference>
<dbReference type="AlphaFoldDB" id="A0A6I9VQG2"/>
<dbReference type="GO" id="GO:0006508">
    <property type="term" value="P:proteolysis"/>
    <property type="evidence" value="ECO:0007669"/>
    <property type="project" value="UniProtKB-KW"/>
</dbReference>
<organism evidence="18 19">
    <name type="scientific">Pogonomyrmex barbatus</name>
    <name type="common">red harvester ant</name>
    <dbReference type="NCBI Taxonomy" id="144034"/>
    <lineage>
        <taxon>Eukaryota</taxon>
        <taxon>Metazoa</taxon>
        <taxon>Ecdysozoa</taxon>
        <taxon>Arthropoda</taxon>
        <taxon>Hexapoda</taxon>
        <taxon>Insecta</taxon>
        <taxon>Pterygota</taxon>
        <taxon>Neoptera</taxon>
        <taxon>Endopterygota</taxon>
        <taxon>Hymenoptera</taxon>
        <taxon>Apocrita</taxon>
        <taxon>Aculeata</taxon>
        <taxon>Formicoidea</taxon>
        <taxon>Formicidae</taxon>
        <taxon>Myrmicinae</taxon>
        <taxon>Pogonomyrmex</taxon>
    </lineage>
</organism>
<dbReference type="InterPro" id="IPR006642">
    <property type="entry name" value="Rad18_UBZ4"/>
</dbReference>
<dbReference type="RefSeq" id="XP_011629703.1">
    <property type="nucleotide sequence ID" value="XM_011631401.2"/>
</dbReference>
<dbReference type="InterPro" id="IPR055220">
    <property type="entry name" value="SPRTN_ZBD"/>
</dbReference>
<evidence type="ECO:0000256" key="2">
    <source>
        <dbReference type="ARBA" id="ARBA00004286"/>
    </source>
</evidence>
<keyword evidence="18" id="KW-1185">Reference proteome</keyword>
<protein>
    <recommendedName>
        <fullName evidence="14">Protein with SprT-like domain at the N terminus</fullName>
    </recommendedName>
</protein>
<keyword evidence="9" id="KW-0378">Hydrolase</keyword>
<dbReference type="GO" id="GO:0006281">
    <property type="term" value="P:DNA repair"/>
    <property type="evidence" value="ECO:0007669"/>
    <property type="project" value="UniProtKB-KW"/>
</dbReference>
<evidence type="ECO:0000256" key="5">
    <source>
        <dbReference type="ARBA" id="ARBA00022670"/>
    </source>
</evidence>
<feature type="region of interest" description="Disordered" evidence="16">
    <location>
        <begin position="386"/>
        <end position="420"/>
    </location>
</feature>
<evidence type="ECO:0000259" key="17">
    <source>
        <dbReference type="PROSITE" id="PS51908"/>
    </source>
</evidence>
<dbReference type="InterPro" id="IPR006640">
    <property type="entry name" value="SprT-like_domain"/>
</dbReference>
<dbReference type="Pfam" id="PF10263">
    <property type="entry name" value="SprT-like"/>
    <property type="match status" value="1"/>
</dbReference>
<comment type="subcellular location">
    <subcellularLocation>
        <location evidence="2">Chromosome</location>
    </subcellularLocation>
    <subcellularLocation>
        <location evidence="1">Nucleus</location>
    </subcellularLocation>
</comment>
<dbReference type="OrthoDB" id="5236983at2759"/>
<keyword evidence="8 15" id="KW-0863">Zinc-finger</keyword>
<dbReference type="SMART" id="SM00734">
    <property type="entry name" value="ZnF_Rad18"/>
    <property type="match status" value="3"/>
</dbReference>
<dbReference type="Pfam" id="PF22934">
    <property type="entry name" value="SPRTN_ZBD"/>
    <property type="match status" value="1"/>
</dbReference>
<dbReference type="GO" id="GO:0004222">
    <property type="term" value="F:metalloendopeptidase activity"/>
    <property type="evidence" value="ECO:0007669"/>
    <property type="project" value="InterPro"/>
</dbReference>
<evidence type="ECO:0000256" key="1">
    <source>
        <dbReference type="ARBA" id="ARBA00004123"/>
    </source>
</evidence>
<evidence type="ECO:0000256" key="11">
    <source>
        <dbReference type="ARBA" id="ARBA00023049"/>
    </source>
</evidence>
<name>A0A6I9VQG2_9HYME</name>
<keyword evidence="6" id="KW-0479">Metal-binding</keyword>
<reference evidence="19" key="1">
    <citation type="submission" date="2025-08" db="UniProtKB">
        <authorList>
            <consortium name="RefSeq"/>
        </authorList>
    </citation>
    <scope>IDENTIFICATION</scope>
</reference>
<keyword evidence="12 15" id="KW-0234">DNA repair</keyword>
<keyword evidence="10" id="KW-0862">Zinc</keyword>
<feature type="domain" description="UBZ4-type" evidence="17">
    <location>
        <begin position="426"/>
        <end position="453"/>
    </location>
</feature>
<dbReference type="KEGG" id="pbar:105422140"/>
<evidence type="ECO:0000256" key="13">
    <source>
        <dbReference type="ARBA" id="ARBA00023242"/>
    </source>
</evidence>
<dbReference type="PROSITE" id="PS51908">
    <property type="entry name" value="ZF_UBZ4"/>
    <property type="match status" value="2"/>
</dbReference>
<evidence type="ECO:0000313" key="18">
    <source>
        <dbReference type="Proteomes" id="UP000504615"/>
    </source>
</evidence>
<dbReference type="InterPro" id="IPR044245">
    <property type="entry name" value="Spartan"/>
</dbReference>
<evidence type="ECO:0000256" key="6">
    <source>
        <dbReference type="ARBA" id="ARBA00022723"/>
    </source>
</evidence>
<evidence type="ECO:0000256" key="8">
    <source>
        <dbReference type="ARBA" id="ARBA00022771"/>
    </source>
</evidence>
<accession>A0A6I9VQG2</accession>
<feature type="region of interest" description="Disordered" evidence="16">
    <location>
        <begin position="228"/>
        <end position="258"/>
    </location>
</feature>
<gene>
    <name evidence="19" type="primary">LOC105422140</name>
</gene>
<dbReference type="PANTHER" id="PTHR21220:SF0">
    <property type="entry name" value="DNA-DEPENDENT METALLOPROTEASE SPRTN"/>
    <property type="match status" value="1"/>
</dbReference>
<dbReference type="GO" id="GO:0005634">
    <property type="term" value="C:nucleus"/>
    <property type="evidence" value="ECO:0007669"/>
    <property type="project" value="UniProtKB-SubCell"/>
</dbReference>
<keyword evidence="11" id="KW-0482">Metalloprotease</keyword>
<evidence type="ECO:0000256" key="7">
    <source>
        <dbReference type="ARBA" id="ARBA00022763"/>
    </source>
</evidence>
<evidence type="ECO:0000256" key="3">
    <source>
        <dbReference type="ARBA" id="ARBA00010724"/>
    </source>
</evidence>
<evidence type="ECO:0000256" key="15">
    <source>
        <dbReference type="PROSITE-ProRule" id="PRU01256"/>
    </source>
</evidence>
<dbReference type="GO" id="GO:0008270">
    <property type="term" value="F:zinc ion binding"/>
    <property type="evidence" value="ECO:0007669"/>
    <property type="project" value="UniProtKB-KW"/>
</dbReference>
<evidence type="ECO:0000256" key="14">
    <source>
        <dbReference type="ARBA" id="ARBA00030396"/>
    </source>
</evidence>
<evidence type="ECO:0000313" key="19">
    <source>
        <dbReference type="RefSeq" id="XP_011629703.1"/>
    </source>
</evidence>
<dbReference type="PANTHER" id="PTHR21220">
    <property type="entry name" value="DNA-DEPENDENT METALLOPROTEASE SPRTN"/>
    <property type="match status" value="1"/>
</dbReference>
<evidence type="ECO:0000256" key="12">
    <source>
        <dbReference type="ARBA" id="ARBA00023204"/>
    </source>
</evidence>
<dbReference type="Proteomes" id="UP000504615">
    <property type="component" value="Unplaced"/>
</dbReference>
<proteinExistence type="inferred from homology"/>
<dbReference type="GeneID" id="105422140"/>
<feature type="compositionally biased region" description="Polar residues" evidence="16">
    <location>
        <begin position="313"/>
        <end position="330"/>
    </location>
</feature>
<keyword evidence="5" id="KW-0645">Protease</keyword>
<keyword evidence="7 15" id="KW-0227">DNA damage</keyword>
<feature type="region of interest" description="Disordered" evidence="16">
    <location>
        <begin position="283"/>
        <end position="343"/>
    </location>
</feature>
<feature type="compositionally biased region" description="Polar residues" evidence="16">
    <location>
        <begin position="295"/>
        <end position="306"/>
    </location>
</feature>
<evidence type="ECO:0000256" key="10">
    <source>
        <dbReference type="ARBA" id="ARBA00022833"/>
    </source>
</evidence>
<feature type="domain" description="UBZ4-type" evidence="17">
    <location>
        <begin position="512"/>
        <end position="539"/>
    </location>
</feature>
<feature type="compositionally biased region" description="Basic and acidic residues" evidence="16">
    <location>
        <begin position="228"/>
        <end position="249"/>
    </location>
</feature>
<keyword evidence="13" id="KW-0539">Nucleus</keyword>
<evidence type="ECO:0000256" key="16">
    <source>
        <dbReference type="SAM" id="MobiDB-lite"/>
    </source>
</evidence>
<comment type="similarity">
    <text evidence="3">Belongs to the Spartan family.</text>
</comment>
<dbReference type="CTD" id="32480"/>
<dbReference type="GO" id="GO:0005694">
    <property type="term" value="C:chromosome"/>
    <property type="evidence" value="ECO:0007669"/>
    <property type="project" value="UniProtKB-SubCell"/>
</dbReference>
<keyword evidence="4" id="KW-0158">Chromosome</keyword>
<sequence length="677" mass="76435">MAAKEISQDTRGLIRNMTYDMQDRLNCLKESAAVVNKENYIRSIVDQALELLDPTPNIHTLFVQFNIRFFRNVLSSVEVKWSNRMKSCAGICTFHSRNRDCVISLSAPLLKLRPRKDLVETLLHEMIHAYLFLTNNDRDRDGHGPNFCKHMHRINKEAGTNITIYHNFHDEVKLYRQHWWKCNGPCQHRPPFFGTVRRSMNRPPGPSDFWWHEHQQNCNGQFIKIKEPENFKSHTRQNDKSKPMLKDSKSNGSLTNWLKKNTPTMDVVLPTSSRILSNNDFKIFTPIDNDKPSTSKDNGGTNSSRAVNEKDTQNISSTGMKKLGSSSNNIHGWGTSGPSGENIKKDNTMNISKNPTFSCFGVLGGSNSGRSNLLTKFKHINNDDENHRCESIKRNSSSESSRASSSASSSAINNPVLNLSQPRNNSVPCPICNVPMTLENIYRHIDSCLINDNTSLIDEINNNINNNNNNEELMLPIRTFSTSVAEQNENVNENMIPNKRLRLDNSNETVEHVTCPVCDRRLPSTDINQHLDECLLEADTVRKAAIPSTSRASYDDSIININSSSSSDLDDSVLIEDPKAQSCVSTSAGKTDTIALEQKCLVCNAQIAPEISLNEHLEECIGGLFNDDTMIIDDNEDDNDDKVENNIMENKYPCPVCMQIISENLMNQHLDMCLKNE</sequence>
<dbReference type="SMART" id="SM00731">
    <property type="entry name" value="SprT"/>
    <property type="match status" value="1"/>
</dbReference>
<dbReference type="Gene3D" id="3.30.160.60">
    <property type="entry name" value="Classic Zinc Finger"/>
    <property type="match status" value="3"/>
</dbReference>